<comment type="caution">
    <text evidence="1">The sequence shown here is derived from an EMBL/GenBank/DDBJ whole genome shotgun (WGS) entry which is preliminary data.</text>
</comment>
<keyword evidence="2" id="KW-1185">Reference proteome</keyword>
<dbReference type="Proteomes" id="UP001352852">
    <property type="component" value="Unassembled WGS sequence"/>
</dbReference>
<protein>
    <submittedName>
        <fullName evidence="1">Uncharacterized protein</fullName>
    </submittedName>
</protein>
<evidence type="ECO:0000313" key="2">
    <source>
        <dbReference type="Proteomes" id="UP001352852"/>
    </source>
</evidence>
<accession>A0ABU7EF29</accession>
<dbReference type="EMBL" id="JAHUTJ010053145">
    <property type="protein sequence ID" value="MED6285400.1"/>
    <property type="molecule type" value="Genomic_DNA"/>
</dbReference>
<evidence type="ECO:0000313" key="1">
    <source>
        <dbReference type="EMBL" id="MED6285400.1"/>
    </source>
</evidence>
<gene>
    <name evidence="1" type="ORF">CHARACLAT_028932</name>
</gene>
<sequence length="102" mass="11475">MSHDIIRALSRPPTHLQPTPLLILRRSCSCSQSAQLSPAAAEGRELMIQLGHFSPVVLSLRQDENCACYRFGSPCRNCSASSRQRGTERRCGMLEYRSFSKY</sequence>
<reference evidence="1 2" key="1">
    <citation type="submission" date="2021-06" db="EMBL/GenBank/DDBJ databases">
        <authorList>
            <person name="Palmer J.M."/>
        </authorList>
    </citation>
    <scope>NUCLEOTIDE SEQUENCE [LARGE SCALE GENOMIC DNA]</scope>
    <source>
        <strain evidence="1 2">CL_MEX2019</strain>
        <tissue evidence="1">Muscle</tissue>
    </source>
</reference>
<organism evidence="1 2">
    <name type="scientific">Characodon lateralis</name>
    <dbReference type="NCBI Taxonomy" id="208331"/>
    <lineage>
        <taxon>Eukaryota</taxon>
        <taxon>Metazoa</taxon>
        <taxon>Chordata</taxon>
        <taxon>Craniata</taxon>
        <taxon>Vertebrata</taxon>
        <taxon>Euteleostomi</taxon>
        <taxon>Actinopterygii</taxon>
        <taxon>Neopterygii</taxon>
        <taxon>Teleostei</taxon>
        <taxon>Neoteleostei</taxon>
        <taxon>Acanthomorphata</taxon>
        <taxon>Ovalentaria</taxon>
        <taxon>Atherinomorphae</taxon>
        <taxon>Cyprinodontiformes</taxon>
        <taxon>Goodeidae</taxon>
        <taxon>Characodon</taxon>
    </lineage>
</organism>
<name>A0ABU7EF29_9TELE</name>
<proteinExistence type="predicted"/>